<feature type="domain" description="DUF632" evidence="2">
    <location>
        <begin position="377"/>
        <end position="677"/>
    </location>
</feature>
<dbReference type="Proteomes" id="UP001345219">
    <property type="component" value="Chromosome 6"/>
</dbReference>
<reference evidence="4 5" key="1">
    <citation type="journal article" date="2023" name="Hortic Res">
        <title>Pangenome of water caltrop reveals structural variations and asymmetric subgenome divergence after allopolyploidization.</title>
        <authorList>
            <person name="Zhang X."/>
            <person name="Chen Y."/>
            <person name="Wang L."/>
            <person name="Yuan Y."/>
            <person name="Fang M."/>
            <person name="Shi L."/>
            <person name="Lu R."/>
            <person name="Comes H.P."/>
            <person name="Ma Y."/>
            <person name="Chen Y."/>
            <person name="Huang G."/>
            <person name="Zhou Y."/>
            <person name="Zheng Z."/>
            <person name="Qiu Y."/>
        </authorList>
    </citation>
    <scope>NUCLEOTIDE SEQUENCE [LARGE SCALE GENOMIC DNA]</scope>
    <source>
        <tissue evidence="4">Roots</tissue>
    </source>
</reference>
<proteinExistence type="predicted"/>
<feature type="compositionally biased region" description="Basic and acidic residues" evidence="1">
    <location>
        <begin position="76"/>
        <end position="96"/>
    </location>
</feature>
<evidence type="ECO:0008006" key="6">
    <source>
        <dbReference type="Google" id="ProtNLM"/>
    </source>
</evidence>
<dbReference type="PANTHER" id="PTHR21450:SF41">
    <property type="entry name" value="RNA POLYMERASE SUBUNIT BETA, PUTATIVE (DUF630 AND DUF632)-RELATED"/>
    <property type="match status" value="1"/>
</dbReference>
<feature type="region of interest" description="Disordered" evidence="1">
    <location>
        <begin position="67"/>
        <end position="127"/>
    </location>
</feature>
<dbReference type="Pfam" id="PF04782">
    <property type="entry name" value="DUF632"/>
    <property type="match status" value="1"/>
</dbReference>
<keyword evidence="5" id="KW-1185">Reference proteome</keyword>
<dbReference type="PANTHER" id="PTHR21450">
    <property type="entry name" value="PROTEIN ALTERED PHOSPHATE STARVATION RESPONSE 1"/>
    <property type="match status" value="1"/>
</dbReference>
<sequence>MGCTTSRLDDLPAVALCRDRCGFLEEAIRQRYALSEAHVAYTRSLASVARSLHQFLEHSNQADLGHVSSRVLDLPPKGKGDKGAEIDSANPKKEGVVHNNPVLDSGSHIDFRSDDDDEDDSTSSSLHLHSERIEYISTDHEESASNRFYGGVHMSYMKNMAAPAHVVYEQRLPAMSKETVHYFGEGEKSSLYHPYPYYEANIYSNGGGIPYLYPGYSLPSTNYWPPSAVSASKPPPAPPSPPRPSALDFLNFFDIYEDNYYMQDESCSRDSKELREEEGIPDLEEERVEVVKEMEKVHEEELGDIKPADKTTDDAAADVKVQGETPIGHESGSINLSSDGDQEDYEVHVVEEVRSEPRPSSGCGSAAAGAKVFQDVSEVMKEIEIQFERASEMGNEIAKMLEAGKLPYHRKHHQVSLQGSTSRIKPISSAKRTEAAHLSYEEEVGMKSGNLSSTLQKLYFLEMKLHHEVKAEEKMRVVHDRKLEKLKRLDRTGAKAHKINSANAVVKSLSSKIRIAIDVVDRISVMINKIRDEELWPQLNELIQGLSRMWKSMLQCHQSQSQAIKQVAGLDPMGSGKKLDDSQLDVTLQFQHELLYWAERFSVWVSAQKGFIKALNNWLLKCLLYEPEETPDGIVPFSPGRMGAPPVFVICNQWSESLDHITDMEVVQSLHVLATSVFQLLERDKLDMQRKIVADKSLGRKVRDQDQKMLKEIQTLEKKIVLVSGEGGTVSASGHIVHRRDVSSYNFQASMQRIFEAMEIFTEKSAGIYVDLLQRMAEVEGSAVLTN</sequence>
<dbReference type="Pfam" id="PF04783">
    <property type="entry name" value="DUF630"/>
    <property type="match status" value="1"/>
</dbReference>
<gene>
    <name evidence="4" type="ORF">SAY87_007290</name>
</gene>
<evidence type="ECO:0000313" key="4">
    <source>
        <dbReference type="EMBL" id="KAK4757163.1"/>
    </source>
</evidence>
<evidence type="ECO:0000256" key="1">
    <source>
        <dbReference type="SAM" id="MobiDB-lite"/>
    </source>
</evidence>
<evidence type="ECO:0000259" key="3">
    <source>
        <dbReference type="Pfam" id="PF04783"/>
    </source>
</evidence>
<protein>
    <recommendedName>
        <fullName evidence="6">BZIP transcription factor</fullName>
    </recommendedName>
</protein>
<evidence type="ECO:0000313" key="5">
    <source>
        <dbReference type="Proteomes" id="UP001345219"/>
    </source>
</evidence>
<dbReference type="InterPro" id="IPR006867">
    <property type="entry name" value="DUF632"/>
</dbReference>
<dbReference type="InterPro" id="IPR006868">
    <property type="entry name" value="DUF630"/>
</dbReference>
<accession>A0AAN7K442</accession>
<dbReference type="EMBL" id="JAXIOK010000013">
    <property type="protein sequence ID" value="KAK4757163.1"/>
    <property type="molecule type" value="Genomic_DNA"/>
</dbReference>
<feature type="domain" description="DUF630" evidence="3">
    <location>
        <begin position="1"/>
        <end position="58"/>
    </location>
</feature>
<comment type="caution">
    <text evidence="4">The sequence shown here is derived from an EMBL/GenBank/DDBJ whole genome shotgun (WGS) entry which is preliminary data.</text>
</comment>
<name>A0AAN7K442_9MYRT</name>
<organism evidence="4 5">
    <name type="scientific">Trapa incisa</name>
    <dbReference type="NCBI Taxonomy" id="236973"/>
    <lineage>
        <taxon>Eukaryota</taxon>
        <taxon>Viridiplantae</taxon>
        <taxon>Streptophyta</taxon>
        <taxon>Embryophyta</taxon>
        <taxon>Tracheophyta</taxon>
        <taxon>Spermatophyta</taxon>
        <taxon>Magnoliopsida</taxon>
        <taxon>eudicotyledons</taxon>
        <taxon>Gunneridae</taxon>
        <taxon>Pentapetalae</taxon>
        <taxon>rosids</taxon>
        <taxon>malvids</taxon>
        <taxon>Myrtales</taxon>
        <taxon>Lythraceae</taxon>
        <taxon>Trapa</taxon>
    </lineage>
</organism>
<dbReference type="AlphaFoldDB" id="A0AAN7K442"/>
<evidence type="ECO:0000259" key="2">
    <source>
        <dbReference type="Pfam" id="PF04782"/>
    </source>
</evidence>